<gene>
    <name evidence="1" type="ORF">H3H32_10905</name>
</gene>
<keyword evidence="2" id="KW-1185">Reference proteome</keyword>
<dbReference type="SUPFAM" id="SSF51126">
    <property type="entry name" value="Pectin lyase-like"/>
    <property type="match status" value="1"/>
</dbReference>
<name>A0A7G5H2L0_9BACT</name>
<evidence type="ECO:0000313" key="2">
    <source>
        <dbReference type="Proteomes" id="UP000515369"/>
    </source>
</evidence>
<protein>
    <recommendedName>
        <fullName evidence="3">Pectate lyase superfamily protein domain-containing protein</fullName>
    </recommendedName>
</protein>
<dbReference type="Gene3D" id="2.160.20.10">
    <property type="entry name" value="Single-stranded right-handed beta-helix, Pectin lyase-like"/>
    <property type="match status" value="1"/>
</dbReference>
<evidence type="ECO:0000313" key="1">
    <source>
        <dbReference type="EMBL" id="QMW05352.1"/>
    </source>
</evidence>
<dbReference type="RefSeq" id="WP_182462698.1">
    <property type="nucleotide sequence ID" value="NZ_CP059732.1"/>
</dbReference>
<accession>A0A7G5H2L0</accession>
<sequence length="542" mass="57546">MTAIDNRPAIQGAIDAANALGIKEIRFQAGTYVTYAAAYSTMVTCIVMRNDIRLVGPSVGTTIKVANGTFTSMISTKNRILINDGYNRTTGLDKNMGIENITFDANPSNQPADAIQGLVFTRVVNVKLRNVAANNTPGTGTMTTGDFVESFAILFSVCQNVDVDNCSTTATGIASASGMGDAYTTDISYRNCFVDGFRAQGYASYLSSNISYTNCKAYNIQSIGFNQEQCFYASYTTCIAGGTTVKKLGDGFETGVAPYTLDQNRAGAPGALQSESYGFRMLNTRGGNFISLINCTATGWSTGTGYNAGLLIQGVPGQATVTAVSSNTITVSTALFEKHMETRKVFFFGLVLRIKQYISPTQVVLNNAPSGSSVGQTITVLGAEVAVIGGTYVGNDVNIRFSETANGLIRYACRTTRIDANVNYSYNARTATPYTLIGPCGPNVQYTQASGMPVDAFLSSITLANQPSVPSSGSLIFNDFPFDVIIYLSGGTGVTASVSGTDTYYNAQYGSVPSPGQVRVPAGGRIKLVYSSAPTWEWWANN</sequence>
<dbReference type="KEGG" id="sfol:H3H32_10905"/>
<proteinExistence type="predicted"/>
<dbReference type="InterPro" id="IPR012334">
    <property type="entry name" value="Pectin_lyas_fold"/>
</dbReference>
<reference evidence="1 2" key="1">
    <citation type="submission" date="2020-07" db="EMBL/GenBank/DDBJ databases">
        <title>Spirosoma foliorum sp. nov., isolated from the leaves on the Nejang mountain Korea, Republic of.</title>
        <authorList>
            <person name="Ho H."/>
            <person name="Lee Y.-J."/>
            <person name="Nurcahyanto D.-A."/>
            <person name="Kim S.-G."/>
        </authorList>
    </citation>
    <scope>NUCLEOTIDE SEQUENCE [LARGE SCALE GENOMIC DNA]</scope>
    <source>
        <strain evidence="1 2">PL0136</strain>
    </source>
</reference>
<dbReference type="InterPro" id="IPR011050">
    <property type="entry name" value="Pectin_lyase_fold/virulence"/>
</dbReference>
<organism evidence="1 2">
    <name type="scientific">Spirosoma foliorum</name>
    <dbReference type="NCBI Taxonomy" id="2710596"/>
    <lineage>
        <taxon>Bacteria</taxon>
        <taxon>Pseudomonadati</taxon>
        <taxon>Bacteroidota</taxon>
        <taxon>Cytophagia</taxon>
        <taxon>Cytophagales</taxon>
        <taxon>Cytophagaceae</taxon>
        <taxon>Spirosoma</taxon>
    </lineage>
</organism>
<evidence type="ECO:0008006" key="3">
    <source>
        <dbReference type="Google" id="ProtNLM"/>
    </source>
</evidence>
<dbReference type="AlphaFoldDB" id="A0A7G5H2L0"/>
<dbReference type="EMBL" id="CP059732">
    <property type="protein sequence ID" value="QMW05352.1"/>
    <property type="molecule type" value="Genomic_DNA"/>
</dbReference>
<dbReference type="Proteomes" id="UP000515369">
    <property type="component" value="Chromosome"/>
</dbReference>